<dbReference type="RefSeq" id="WP_090553353.1">
    <property type="nucleotide sequence ID" value="NZ_FNFP01000003.1"/>
</dbReference>
<dbReference type="Pfam" id="PF00485">
    <property type="entry name" value="PRK"/>
    <property type="match status" value="1"/>
</dbReference>
<dbReference type="SUPFAM" id="SSF81271">
    <property type="entry name" value="TGS-like"/>
    <property type="match status" value="1"/>
</dbReference>
<dbReference type="GO" id="GO:0016301">
    <property type="term" value="F:kinase activity"/>
    <property type="evidence" value="ECO:0007669"/>
    <property type="project" value="UniProtKB-KW"/>
</dbReference>
<dbReference type="InterPro" id="IPR006083">
    <property type="entry name" value="PRK/URK"/>
</dbReference>
<dbReference type="SMART" id="SM00382">
    <property type="entry name" value="AAA"/>
    <property type="match status" value="1"/>
</dbReference>
<sequence length="565" mass="65739">MGNKKMESMIAITINNEGPYKYQQGVSLEELAKDFQPNTRYLIVAALIDNQLKELKHTLDEDCEVKFIDISSSIGSRIYQRSLSFVFIRACMELYSGCKVSVEHSISKGLYCEVHYKRPIDPQDTARIKERMQEIIEEDVRFEKNRVPVDEAKDIFRDYGQIGKVRLLKYREKPYINIYQCGWLKNYFYGYMVPSTGYLKEFNLHYYSPGIILQYPRYEDGGEIPAFEEHSKLFKIFRESEKWGEILEIDYVASLNDLIVTQREGEFIRIAEALHEKKIAELADGIAENIHEKRVVLIAGPSSSGKTTFAQRLMIQLKVNGIKPVAISLDDYFVNREDTPLDEKGQYDFEALHAIDLKLFNEDLEKILRGEEVEVPTFNFHTGKREYKGHKIKIKPDQPIILEGIHGLNDELTSSIPRRNKYKIYISALTQLNVDEHNRIPTTDTRLIRRIVRDSKYRSKNAEETLSMWNSVRQGEEKNIFPFQEGADAIFNSALFYELSVLKKYVEPLLRQVDSTSPYYSEAKRLMKFLSYFVALENEEDIPKTSILREFISGSSFHSDEKLED</sequence>
<evidence type="ECO:0000259" key="1">
    <source>
        <dbReference type="SMART" id="SM00382"/>
    </source>
</evidence>
<dbReference type="OrthoDB" id="9764644at2"/>
<accession>A0A1G9DYK5</accession>
<dbReference type="InterPro" id="IPR027417">
    <property type="entry name" value="P-loop_NTPase"/>
</dbReference>
<dbReference type="CDD" id="cd02028">
    <property type="entry name" value="UMPK_like"/>
    <property type="match status" value="1"/>
</dbReference>
<dbReference type="Proteomes" id="UP000198718">
    <property type="component" value="Unassembled WGS sequence"/>
</dbReference>
<name>A0A1G9DYK5_9FIRM</name>
<dbReference type="SUPFAM" id="SSF55186">
    <property type="entry name" value="ThrRS/AlaRS common domain"/>
    <property type="match status" value="1"/>
</dbReference>
<organism evidence="2 3">
    <name type="scientific">Natronincola ferrireducens</name>
    <dbReference type="NCBI Taxonomy" id="393762"/>
    <lineage>
        <taxon>Bacteria</taxon>
        <taxon>Bacillati</taxon>
        <taxon>Bacillota</taxon>
        <taxon>Clostridia</taxon>
        <taxon>Peptostreptococcales</taxon>
        <taxon>Natronincolaceae</taxon>
        <taxon>Natronincola</taxon>
    </lineage>
</organism>
<protein>
    <submittedName>
        <fullName evidence="2">Uridine kinase</fullName>
    </submittedName>
</protein>
<reference evidence="2 3" key="1">
    <citation type="submission" date="2016-10" db="EMBL/GenBank/DDBJ databases">
        <authorList>
            <person name="de Groot N.N."/>
        </authorList>
    </citation>
    <scope>NUCLEOTIDE SEQUENCE [LARGE SCALE GENOMIC DNA]</scope>
    <source>
        <strain evidence="2 3">DSM 18346</strain>
    </source>
</reference>
<dbReference type="InterPro" id="IPR018163">
    <property type="entry name" value="Thr/Ala-tRNA-synth_IIc_edit"/>
</dbReference>
<dbReference type="EMBL" id="FNFP01000003">
    <property type="protein sequence ID" value="SDK68956.1"/>
    <property type="molecule type" value="Genomic_DNA"/>
</dbReference>
<dbReference type="InterPro" id="IPR012676">
    <property type="entry name" value="TGS-like"/>
</dbReference>
<keyword evidence="3" id="KW-1185">Reference proteome</keyword>
<feature type="domain" description="AAA+ ATPase" evidence="1">
    <location>
        <begin position="292"/>
        <end position="453"/>
    </location>
</feature>
<dbReference type="CDD" id="cd01667">
    <property type="entry name" value="TGS_ThrRS"/>
    <property type="match status" value="1"/>
</dbReference>
<proteinExistence type="predicted"/>
<keyword evidence="2" id="KW-0418">Kinase</keyword>
<dbReference type="AlphaFoldDB" id="A0A1G9DYK5"/>
<dbReference type="GO" id="GO:0005524">
    <property type="term" value="F:ATP binding"/>
    <property type="evidence" value="ECO:0007669"/>
    <property type="project" value="InterPro"/>
</dbReference>
<dbReference type="Gene3D" id="3.40.50.300">
    <property type="entry name" value="P-loop containing nucleotide triphosphate hydrolases"/>
    <property type="match status" value="1"/>
</dbReference>
<evidence type="ECO:0000313" key="2">
    <source>
        <dbReference type="EMBL" id="SDK68956.1"/>
    </source>
</evidence>
<dbReference type="SUPFAM" id="SSF52540">
    <property type="entry name" value="P-loop containing nucleoside triphosphate hydrolases"/>
    <property type="match status" value="1"/>
</dbReference>
<dbReference type="STRING" id="393762.SAMN05660472_01778"/>
<keyword evidence="2" id="KW-0808">Transferase</keyword>
<dbReference type="InterPro" id="IPR003593">
    <property type="entry name" value="AAA+_ATPase"/>
</dbReference>
<dbReference type="Gene3D" id="3.30.980.10">
    <property type="entry name" value="Threonyl-trna Synthetase, Chain A, domain 2"/>
    <property type="match status" value="1"/>
</dbReference>
<gene>
    <name evidence="2" type="ORF">SAMN05660472_01778</name>
</gene>
<dbReference type="PANTHER" id="PTHR10285">
    <property type="entry name" value="URIDINE KINASE"/>
    <property type="match status" value="1"/>
</dbReference>
<evidence type="ECO:0000313" key="3">
    <source>
        <dbReference type="Proteomes" id="UP000198718"/>
    </source>
</evidence>